<organism evidence="1 2">
    <name type="scientific">Neurospora intermedia</name>
    <dbReference type="NCBI Taxonomy" id="5142"/>
    <lineage>
        <taxon>Eukaryota</taxon>
        <taxon>Fungi</taxon>
        <taxon>Dikarya</taxon>
        <taxon>Ascomycota</taxon>
        <taxon>Pezizomycotina</taxon>
        <taxon>Sordariomycetes</taxon>
        <taxon>Sordariomycetidae</taxon>
        <taxon>Sordariales</taxon>
        <taxon>Sordariaceae</taxon>
        <taxon>Neurospora</taxon>
    </lineage>
</organism>
<name>A0ABR3DLI8_NEUIN</name>
<evidence type="ECO:0008006" key="3">
    <source>
        <dbReference type="Google" id="ProtNLM"/>
    </source>
</evidence>
<dbReference type="Proteomes" id="UP001451303">
    <property type="component" value="Unassembled WGS sequence"/>
</dbReference>
<reference evidence="1 2" key="1">
    <citation type="submission" date="2023-09" db="EMBL/GenBank/DDBJ databases">
        <title>Multi-omics analysis of a traditional fermented food reveals byproduct-associated fungal strains for waste-to-food upcycling.</title>
        <authorList>
            <consortium name="Lawrence Berkeley National Laboratory"/>
            <person name="Rekdal V.M."/>
            <person name="Villalobos-Escobedo J.M."/>
            <person name="Rodriguez-Valeron N."/>
            <person name="Garcia M.O."/>
            <person name="Vasquez D.P."/>
            <person name="Damayanti I."/>
            <person name="Sorensen P.M."/>
            <person name="Baidoo E.E."/>
            <person name="De Carvalho A.C."/>
            <person name="Riley R."/>
            <person name="Lipzen A."/>
            <person name="He G."/>
            <person name="Yan M."/>
            <person name="Haridas S."/>
            <person name="Daum C."/>
            <person name="Yoshinaga Y."/>
            <person name="Ng V."/>
            <person name="Grigoriev I.V."/>
            <person name="Munk R."/>
            <person name="Nuraida L."/>
            <person name="Wijaya C.H."/>
            <person name="Morales P.-C."/>
            <person name="Keasling J.D."/>
        </authorList>
    </citation>
    <scope>NUCLEOTIDE SEQUENCE [LARGE SCALE GENOMIC DNA]</scope>
    <source>
        <strain evidence="1 2">FGSC 2613</strain>
    </source>
</reference>
<evidence type="ECO:0000313" key="1">
    <source>
        <dbReference type="EMBL" id="KAL0473536.1"/>
    </source>
</evidence>
<gene>
    <name evidence="1" type="ORF">QR685DRAFT_517129</name>
</gene>
<dbReference type="EMBL" id="JAVLET010000002">
    <property type="protein sequence ID" value="KAL0473536.1"/>
    <property type="molecule type" value="Genomic_DNA"/>
</dbReference>
<protein>
    <recommendedName>
        <fullName evidence="3">Secreted protein</fullName>
    </recommendedName>
</protein>
<evidence type="ECO:0000313" key="2">
    <source>
        <dbReference type="Proteomes" id="UP001451303"/>
    </source>
</evidence>
<keyword evidence="2" id="KW-1185">Reference proteome</keyword>
<sequence length="85" mass="9380">MISQVLAWVSKVLIAVCLPFLTLVSSVPVFLQASVPFAFSSAASKYLGVLLWMSGHLEPTTTNLHHKLCSKLPRIWTGSLRSRLQ</sequence>
<comment type="caution">
    <text evidence="1">The sequence shown here is derived from an EMBL/GenBank/DDBJ whole genome shotgun (WGS) entry which is preliminary data.</text>
</comment>
<accession>A0ABR3DLI8</accession>
<proteinExistence type="predicted"/>